<dbReference type="SUPFAM" id="SSF56672">
    <property type="entry name" value="DNA/RNA polymerases"/>
    <property type="match status" value="1"/>
</dbReference>
<dbReference type="GO" id="GO:0004523">
    <property type="term" value="F:RNA-DNA hybrid ribonuclease activity"/>
    <property type="evidence" value="ECO:0007669"/>
    <property type="project" value="InterPro"/>
</dbReference>
<feature type="compositionally biased region" description="Polar residues" evidence="7">
    <location>
        <begin position="133"/>
        <end position="159"/>
    </location>
</feature>
<proteinExistence type="predicted"/>
<keyword evidence="1" id="KW-0808">Transferase</keyword>
<feature type="compositionally biased region" description="Low complexity" evidence="7">
    <location>
        <begin position="160"/>
        <end position="186"/>
    </location>
</feature>
<dbReference type="Pfam" id="PF00665">
    <property type="entry name" value="rve"/>
    <property type="match status" value="1"/>
</dbReference>
<dbReference type="InterPro" id="IPR002156">
    <property type="entry name" value="RNaseH_domain"/>
</dbReference>
<dbReference type="CDD" id="cd09279">
    <property type="entry name" value="RNase_HI_like"/>
    <property type="match status" value="1"/>
</dbReference>
<reference evidence="9" key="1">
    <citation type="submission" date="2018-02" db="EMBL/GenBank/DDBJ databases">
        <authorList>
            <person name="Cohen D.B."/>
            <person name="Kent A.D."/>
        </authorList>
    </citation>
    <scope>NUCLEOTIDE SEQUENCE</scope>
</reference>
<dbReference type="Pfam" id="PF03732">
    <property type="entry name" value="Retrotrans_gag"/>
    <property type="match status" value="1"/>
</dbReference>
<dbReference type="Pfam" id="PF00078">
    <property type="entry name" value="RVT_1"/>
    <property type="match status" value="1"/>
</dbReference>
<dbReference type="GO" id="GO:0015074">
    <property type="term" value="P:DNA integration"/>
    <property type="evidence" value="ECO:0007669"/>
    <property type="project" value="InterPro"/>
</dbReference>
<dbReference type="Pfam" id="PF17917">
    <property type="entry name" value="RT_RNaseH"/>
    <property type="match status" value="1"/>
</dbReference>
<dbReference type="InterPro" id="IPR005162">
    <property type="entry name" value="Retrotrans_gag_dom"/>
</dbReference>
<dbReference type="InterPro" id="IPR000477">
    <property type="entry name" value="RT_dom"/>
</dbReference>
<dbReference type="InterPro" id="IPR043502">
    <property type="entry name" value="DNA/RNA_pol_sf"/>
</dbReference>
<evidence type="ECO:0000256" key="1">
    <source>
        <dbReference type="ARBA" id="ARBA00022679"/>
    </source>
</evidence>
<dbReference type="InterPro" id="IPR041373">
    <property type="entry name" value="RT_RNaseH"/>
</dbReference>
<dbReference type="Gene3D" id="3.30.70.270">
    <property type="match status" value="2"/>
</dbReference>
<dbReference type="EMBL" id="OIVN01005702">
    <property type="protein sequence ID" value="SPD23685.1"/>
    <property type="molecule type" value="Genomic_DNA"/>
</dbReference>
<feature type="compositionally biased region" description="Basic and acidic residues" evidence="7">
    <location>
        <begin position="805"/>
        <end position="816"/>
    </location>
</feature>
<dbReference type="PROSITE" id="PS50994">
    <property type="entry name" value="INTEGRASE"/>
    <property type="match status" value="2"/>
</dbReference>
<dbReference type="PANTHER" id="PTHR48475:SF1">
    <property type="entry name" value="RNASE H TYPE-1 DOMAIN-CONTAINING PROTEIN"/>
    <property type="match status" value="1"/>
</dbReference>
<dbReference type="InterPro" id="IPR036397">
    <property type="entry name" value="RNaseH_sf"/>
</dbReference>
<dbReference type="GO" id="GO:0003676">
    <property type="term" value="F:nucleic acid binding"/>
    <property type="evidence" value="ECO:0007669"/>
    <property type="project" value="InterPro"/>
</dbReference>
<keyword evidence="4" id="KW-0255">Endonuclease</keyword>
<keyword evidence="5" id="KW-0378">Hydrolase</keyword>
<gene>
    <name evidence="9" type="ORF">FSB_LOCUS51567</name>
</gene>
<evidence type="ECO:0000259" key="8">
    <source>
        <dbReference type="PROSITE" id="PS50994"/>
    </source>
</evidence>
<dbReference type="Pfam" id="PF13976">
    <property type="entry name" value="gag_pre-integrs"/>
    <property type="match status" value="1"/>
</dbReference>
<keyword evidence="6" id="KW-0695">RNA-directed DNA polymerase</keyword>
<dbReference type="InterPro" id="IPR043128">
    <property type="entry name" value="Rev_trsase/Diguanyl_cyclase"/>
</dbReference>
<feature type="region of interest" description="Disordered" evidence="7">
    <location>
        <begin position="801"/>
        <end position="826"/>
    </location>
</feature>
<organism evidence="9">
    <name type="scientific">Fagus sylvatica</name>
    <name type="common">Beechnut</name>
    <dbReference type="NCBI Taxonomy" id="28930"/>
    <lineage>
        <taxon>Eukaryota</taxon>
        <taxon>Viridiplantae</taxon>
        <taxon>Streptophyta</taxon>
        <taxon>Embryophyta</taxon>
        <taxon>Tracheophyta</taxon>
        <taxon>Spermatophyta</taxon>
        <taxon>Magnoliopsida</taxon>
        <taxon>eudicotyledons</taxon>
        <taxon>Gunneridae</taxon>
        <taxon>Pentapetalae</taxon>
        <taxon>rosids</taxon>
        <taxon>fabids</taxon>
        <taxon>Fagales</taxon>
        <taxon>Fagaceae</taxon>
        <taxon>Fagus</taxon>
    </lineage>
</organism>
<dbReference type="InterPro" id="IPR001584">
    <property type="entry name" value="Integrase_cat-core"/>
</dbReference>
<evidence type="ECO:0000256" key="4">
    <source>
        <dbReference type="ARBA" id="ARBA00022759"/>
    </source>
</evidence>
<keyword evidence="2" id="KW-0548">Nucleotidyltransferase</keyword>
<dbReference type="InterPro" id="IPR057670">
    <property type="entry name" value="SH3_retrovirus"/>
</dbReference>
<evidence type="ECO:0000256" key="5">
    <source>
        <dbReference type="ARBA" id="ARBA00022801"/>
    </source>
</evidence>
<dbReference type="SUPFAM" id="SSF53098">
    <property type="entry name" value="Ribonuclease H-like"/>
    <property type="match status" value="3"/>
</dbReference>
<dbReference type="InterPro" id="IPR025724">
    <property type="entry name" value="GAG-pre-integrase_dom"/>
</dbReference>
<evidence type="ECO:0000256" key="6">
    <source>
        <dbReference type="ARBA" id="ARBA00022918"/>
    </source>
</evidence>
<dbReference type="InterPro" id="IPR012337">
    <property type="entry name" value="RNaseH-like_sf"/>
</dbReference>
<protein>
    <recommendedName>
        <fullName evidence="8">Integrase catalytic domain-containing protein</fullName>
    </recommendedName>
</protein>
<feature type="region of interest" description="Disordered" evidence="7">
    <location>
        <begin position="122"/>
        <end position="203"/>
    </location>
</feature>
<dbReference type="Gene3D" id="3.30.420.10">
    <property type="entry name" value="Ribonuclease H-like superfamily/Ribonuclease H"/>
    <property type="match status" value="3"/>
</dbReference>
<dbReference type="CDD" id="cd01647">
    <property type="entry name" value="RT_LTR"/>
    <property type="match status" value="1"/>
</dbReference>
<dbReference type="Pfam" id="PF25597">
    <property type="entry name" value="SH3_retrovirus"/>
    <property type="match status" value="1"/>
</dbReference>
<sequence>MILYGYVDGSITPPPTIINSTEGKESPNPDFLSWRKTDQFVLSCINATLTQSILAQVLGHSTAHQVWASLHLMFLEQSQARFDLLKGDIQSIQKAMNSVSMRTSHHAPPVGDTALLSTYGSKTQHYPPYVQPTGHTNGSHNHGFPSQHNRLNQARQQQGNNRFPQSQFQSQSRGQSQFQNQNRGRGPNSKGKPYLGKCPDIIQTPVQPSHMTANMPLLQQPQEYPKNSRLCYGWQWMELVFLFLTLDLATGKVLLTGPIKDNLYPLPPFSATLRDQVGTFSKETAFLSSKTTPEIWHNRLGHPNFQVVSSLSSNKCLEMTSPLNKNFVCASCQLGKTPTPSISGYHYYIIFIDDFSRFVWLYPMKVKSDSVACFIHFKRMMENLLSTKIKYFQSDGALELTKGEFKSVLDDYGIIPRISCPHTQQQNGIAERKHRHITELGLSLMFHCSMPKKYWLEAFSTAAYLINRLPTLVLSSKSPYELLFKSRPDYNILRTFGCTCYPYLGPYKQDKLSPKSVQCVFLGYSNHYKGYRCLDPKTGRVYTSRHVVFDESTFPFATMASDSPTLATHQSWINLPIPFTLPLPGLNSSTSTSPSSSPPTIHKYQRPFLKMKEETRKSLIKTQVHMNKETTFVTMSNVANLLKQEREKNPKEPRLFVRKPPYPTKLLKQPYPEKYIIPTFSRFDDRKGSARVHISKFIDSMGAYAGNGDLCLREFSKSLDDRAYTWYTTLPPESVKVWEDMVELFCGKYFQAEEKITLVNLHTTKQASGEDLLRYIHRFRDISLDCYANYKEGELARKTALSVKPHTEKPKEKKSQPQEPPPPVPCTLEEMMAILNKWVADGVIKLPEAPKKAIEEGKKNPKFCYFHQYVHHSTADCWTLRRKYHEKIQDGTLELPQAKQKVHIDPFLKHKDRAVVSVIIHGNASDVEMDESAAASIAMTPTAIEALKRNPRFRSLFNQLGLNPEAHTAATEAIMAIAADSGAHYFTAETHASRTFLETTNAITYTDEDMEVQYPDHRRPLYLSATINEVQVRRALVDTGSCINLIPLSTIQAAEISQKKIQGAPIEIKGFGALYDKVAPVGETSLAKPIRIPLPKWEEIKDAPEPSCLTVNEASVLGSADAADPKISVKEELEVINLSSDLNVHKPVSISASLSVEERMHLVELLKEYQDVFAWQYDEMSGIDPKLVAHSLNVEPGTRPVVQPVRTFHLEVEAQITQEVKKLLSAGFIKPIQHPRWLSNIVPLKKKNGQIWCSVSHAIFSFMDGFNGYNQIFMSPKDAEKTAFRTPIGNFYYTVMPFKLKNAGAMYQRTMTAMFHDMMHCEIEDYVDDIVVKSKTRGDHFGILKKVFERCRLYKLKMNPLKCTFGVSAGKFLGFLVHQRGIEVDPARASAIATMKLPTTYKELKSFLGKLSYIRRFIPDLAAITSTFAPLLKKGVPFHWSTECQQAFEKVQDIMTKLPTVSEEDGSGVEQPVYYVSRALKDVESRYSGAERSCLALIYASQRLRHYFLAHKVQLMMKSHPIRSLLQRPVLSGRLAQWLLQLSQYEIITETPTAIKSQAIADLLAQFPGKDNSSISDEVPGEINEIFLAGLADSVWTLKFDGSSIAASTGAGIVLYKDDGEAVTKSFKFNFLCSNNAAEYKAYLAGLAIAYEMGIKHLRVIGDFNLVVCQARGEFSLKEPSLAPYRALAQKLKAKFSTFEIEHAQRNENRYVDALATLGSQIAFEDLKEIKDYTLISGDLYRRLPGGVLALCISIKESKEKLFEVHEKTYGDGGTSQCPTCQFHYNNEEVCATFISTDWRTPFLEYLLEGILPSNPKDVYRLKRLALRYFVEGGTLFRKGFHGEPLRCLSPSKSQMVMKETHAGECGEHQRKKRLYQCLLTLGYYWPTMKKDAADFGLDLIGPINPASGGYSWILVATEYFTKWVEAIPLRKATGAAVANFIREHIITRFGIPYRLISDNGTPFINKDVREVLEHYRVKHRRSTHYYPQGNGQAEATNRMLLRILSKMVFDYGNNWRAHLADVLWAYRSSPKIAISFTPFSLVYGTDTISPTELVVPNSRVMQGSELEVDANMCAEARMADLEGLDEARDLAKVRSQRNYQKMANVYSKALRVQIFVEGQMVLKAAEFVRRNLPSPSKFSPNWDGPYIIRESHGSGYYRLSKSDGTTLADTINGKWLKHYYS</sequence>
<dbReference type="Gene3D" id="1.10.340.70">
    <property type="match status" value="1"/>
</dbReference>
<dbReference type="PANTHER" id="PTHR48475">
    <property type="entry name" value="RIBONUCLEASE H"/>
    <property type="match status" value="1"/>
</dbReference>
<evidence type="ECO:0000256" key="2">
    <source>
        <dbReference type="ARBA" id="ARBA00022695"/>
    </source>
</evidence>
<dbReference type="FunFam" id="3.30.420.10:FF:000032">
    <property type="entry name" value="Retrovirus-related Pol polyprotein from transposon 297-like Protein"/>
    <property type="match status" value="1"/>
</dbReference>
<feature type="domain" description="Integrase catalytic" evidence="8">
    <location>
        <begin position="318"/>
        <end position="487"/>
    </location>
</feature>
<dbReference type="GO" id="GO:0003964">
    <property type="term" value="F:RNA-directed DNA polymerase activity"/>
    <property type="evidence" value="ECO:0007669"/>
    <property type="project" value="UniProtKB-KW"/>
</dbReference>
<accession>A0A2N9IH97</accession>
<evidence type="ECO:0000256" key="7">
    <source>
        <dbReference type="SAM" id="MobiDB-lite"/>
    </source>
</evidence>
<evidence type="ECO:0000313" key="9">
    <source>
        <dbReference type="EMBL" id="SPD23685.1"/>
    </source>
</evidence>
<feature type="domain" description="Integrase catalytic" evidence="8">
    <location>
        <begin position="1883"/>
        <end position="2059"/>
    </location>
</feature>
<dbReference type="Gene3D" id="3.10.10.10">
    <property type="entry name" value="HIV Type 1 Reverse Transcriptase, subunit A, domain 1"/>
    <property type="match status" value="2"/>
</dbReference>
<dbReference type="Pfam" id="PF13456">
    <property type="entry name" value="RVT_3"/>
    <property type="match status" value="1"/>
</dbReference>
<keyword evidence="3" id="KW-0540">Nuclease</keyword>
<evidence type="ECO:0000256" key="3">
    <source>
        <dbReference type="ARBA" id="ARBA00022722"/>
    </source>
</evidence>
<name>A0A2N9IH97_FAGSY</name>